<dbReference type="GO" id="GO:0006094">
    <property type="term" value="P:gluconeogenesis"/>
    <property type="evidence" value="ECO:0007669"/>
    <property type="project" value="TreeGrafter"/>
</dbReference>
<dbReference type="Proteomes" id="UP000315440">
    <property type="component" value="Unassembled WGS sequence"/>
</dbReference>
<dbReference type="UniPathway" id="UPA00109">
    <property type="reaction ID" value="UER00185"/>
</dbReference>
<dbReference type="GO" id="GO:0005829">
    <property type="term" value="C:cytosol"/>
    <property type="evidence" value="ECO:0007669"/>
    <property type="project" value="TreeGrafter"/>
</dbReference>
<dbReference type="OrthoDB" id="9808460at2"/>
<dbReference type="EMBL" id="SJPQ01000001">
    <property type="protein sequence ID" value="TWT90327.1"/>
    <property type="molecule type" value="Genomic_DNA"/>
</dbReference>
<reference evidence="9 10" key="1">
    <citation type="submission" date="2019-02" db="EMBL/GenBank/DDBJ databases">
        <title>Deep-cultivation of Planctomycetes and their phenomic and genomic characterization uncovers novel biology.</title>
        <authorList>
            <person name="Wiegand S."/>
            <person name="Jogler M."/>
            <person name="Boedeker C."/>
            <person name="Pinto D."/>
            <person name="Vollmers J."/>
            <person name="Rivas-Marin E."/>
            <person name="Kohn T."/>
            <person name="Peeters S.H."/>
            <person name="Heuer A."/>
            <person name="Rast P."/>
            <person name="Oberbeckmann S."/>
            <person name="Bunk B."/>
            <person name="Jeske O."/>
            <person name="Meyerdierks A."/>
            <person name="Storesund J.E."/>
            <person name="Kallscheuer N."/>
            <person name="Luecker S."/>
            <person name="Lage O.M."/>
            <person name="Pohl T."/>
            <person name="Merkel B.J."/>
            <person name="Hornburger P."/>
            <person name="Mueller R.-W."/>
            <person name="Bruemmer F."/>
            <person name="Labrenz M."/>
            <person name="Spormann A.M."/>
            <person name="Op Den Camp H."/>
            <person name="Overmann J."/>
            <person name="Amann R."/>
            <person name="Jetten M.S.M."/>
            <person name="Mascher T."/>
            <person name="Medema M.H."/>
            <person name="Devos D.P."/>
            <person name="Kaster A.-K."/>
            <person name="Ovreas L."/>
            <person name="Rohde M."/>
            <person name="Galperin M.Y."/>
            <person name="Jogler C."/>
        </authorList>
    </citation>
    <scope>NUCLEOTIDE SEQUENCE [LARGE SCALE GENOMIC DNA]</scope>
    <source>
        <strain evidence="9 10">Mal64</strain>
    </source>
</reference>
<keyword evidence="7" id="KW-0067">ATP-binding</keyword>
<protein>
    <recommendedName>
        <fullName evidence="3 8">Phosphoglycerate kinase</fullName>
        <ecNumber evidence="3 8">2.7.2.3</ecNumber>
    </recommendedName>
</protein>
<dbReference type="EC" id="2.7.2.3" evidence="3 8"/>
<dbReference type="SUPFAM" id="SSF53748">
    <property type="entry name" value="Phosphoglycerate kinase"/>
    <property type="match status" value="1"/>
</dbReference>
<dbReference type="RefSeq" id="WP_146397107.1">
    <property type="nucleotide sequence ID" value="NZ_SJPQ01000001.1"/>
</dbReference>
<keyword evidence="6 8" id="KW-0418">Kinase</keyword>
<keyword evidence="5" id="KW-0547">Nucleotide-binding</keyword>
<evidence type="ECO:0000256" key="5">
    <source>
        <dbReference type="ARBA" id="ARBA00022741"/>
    </source>
</evidence>
<dbReference type="PRINTS" id="PR00477">
    <property type="entry name" value="PHGLYCKINASE"/>
</dbReference>
<dbReference type="AlphaFoldDB" id="A0A5C5ZTE2"/>
<keyword evidence="4 8" id="KW-0808">Transferase</keyword>
<dbReference type="InterPro" id="IPR001576">
    <property type="entry name" value="Phosphoglycerate_kinase"/>
</dbReference>
<name>A0A5C5ZTE2_9BACT</name>
<evidence type="ECO:0000256" key="7">
    <source>
        <dbReference type="ARBA" id="ARBA00022840"/>
    </source>
</evidence>
<keyword evidence="10" id="KW-1185">Reference proteome</keyword>
<comment type="caution">
    <text evidence="9">The sequence shown here is derived from an EMBL/GenBank/DDBJ whole genome shotgun (WGS) entry which is preliminary data.</text>
</comment>
<evidence type="ECO:0000256" key="6">
    <source>
        <dbReference type="ARBA" id="ARBA00022777"/>
    </source>
</evidence>
<dbReference type="Gene3D" id="3.40.50.1260">
    <property type="entry name" value="Phosphoglycerate kinase, N-terminal domain"/>
    <property type="match status" value="2"/>
</dbReference>
<evidence type="ECO:0000313" key="10">
    <source>
        <dbReference type="Proteomes" id="UP000315440"/>
    </source>
</evidence>
<sequence>MTATPTCVSDQEMLAWCEAIVRGRDTAPELSLNDYLADVPRLDSLSDLPSGTPVLVRGDTDAKPGANVGEGDIRLRSMVDTLKFGIEKGWKQVVFGHIGRKPEGSLDKVAARLGELLGCEVPLVEDWWDDAEGKVLPSVKQAVEAAAPGAVIVLQNTRKYDVERLLWKAKPADLPALAPKLSALANGLAEAVGPVYVNEAFSAGSLDASSVAVPAAMERVALGKYAAGEFDGPMQQCLKSDLAVFSGIKIDKLDDMEAMIARGSIKQIFASGSLAMAIRKAIGQLDDAPVCLGAAEDPANSGEPWYIPPARVEQAKAIVADGREKGITFTVPCDSVVEDGTSQDELKPSDQQFDIGPKSIEHFHASVGEFIEKAGAGAVAFHNGVFGMFEDPRFAEGTAKWIPELKRMKDAGVEVYVGGGEGGKALDKYGEPDWVTHCFTAGGTVLNALGSEPVPYLVALRLAAKK</sequence>
<evidence type="ECO:0000256" key="1">
    <source>
        <dbReference type="ARBA" id="ARBA00000642"/>
    </source>
</evidence>
<gene>
    <name evidence="9" type="primary">pgk</name>
    <name evidence="9" type="synonym">tpi</name>
    <name evidence="9" type="ORF">Mal64_07130</name>
</gene>
<dbReference type="InterPro" id="IPR036043">
    <property type="entry name" value="Phosphoglycerate_kinase_sf"/>
</dbReference>
<evidence type="ECO:0000256" key="8">
    <source>
        <dbReference type="RuleBase" id="RU000532"/>
    </source>
</evidence>
<comment type="catalytic activity">
    <reaction evidence="1 8">
        <text>(2R)-3-phosphoglycerate + ATP = (2R)-3-phospho-glyceroyl phosphate + ADP</text>
        <dbReference type="Rhea" id="RHEA:14801"/>
        <dbReference type="ChEBI" id="CHEBI:30616"/>
        <dbReference type="ChEBI" id="CHEBI:57604"/>
        <dbReference type="ChEBI" id="CHEBI:58272"/>
        <dbReference type="ChEBI" id="CHEBI:456216"/>
        <dbReference type="EC" id="2.7.2.3"/>
    </reaction>
</comment>
<comment type="similarity">
    <text evidence="2 8">Belongs to the phosphoglycerate kinase family.</text>
</comment>
<dbReference type="Pfam" id="PF00162">
    <property type="entry name" value="PGK"/>
    <property type="match status" value="1"/>
</dbReference>
<dbReference type="GO" id="GO:0004618">
    <property type="term" value="F:phosphoglycerate kinase activity"/>
    <property type="evidence" value="ECO:0007669"/>
    <property type="project" value="UniProtKB-EC"/>
</dbReference>
<dbReference type="GO" id="GO:0043531">
    <property type="term" value="F:ADP binding"/>
    <property type="evidence" value="ECO:0007669"/>
    <property type="project" value="TreeGrafter"/>
</dbReference>
<proteinExistence type="inferred from homology"/>
<evidence type="ECO:0000256" key="4">
    <source>
        <dbReference type="ARBA" id="ARBA00022679"/>
    </source>
</evidence>
<dbReference type="PANTHER" id="PTHR11406">
    <property type="entry name" value="PHOSPHOGLYCERATE KINASE"/>
    <property type="match status" value="1"/>
</dbReference>
<dbReference type="PANTHER" id="PTHR11406:SF23">
    <property type="entry name" value="PHOSPHOGLYCERATE KINASE 1, CHLOROPLASTIC-RELATED"/>
    <property type="match status" value="1"/>
</dbReference>
<accession>A0A5C5ZTE2</accession>
<dbReference type="GO" id="GO:0006096">
    <property type="term" value="P:glycolytic process"/>
    <property type="evidence" value="ECO:0007669"/>
    <property type="project" value="UniProtKB-UniPathway"/>
</dbReference>
<evidence type="ECO:0000313" key="9">
    <source>
        <dbReference type="EMBL" id="TWT90327.1"/>
    </source>
</evidence>
<evidence type="ECO:0000256" key="3">
    <source>
        <dbReference type="ARBA" id="ARBA00013061"/>
    </source>
</evidence>
<evidence type="ECO:0000256" key="2">
    <source>
        <dbReference type="ARBA" id="ARBA00008982"/>
    </source>
</evidence>
<dbReference type="GO" id="GO:0005524">
    <property type="term" value="F:ATP binding"/>
    <property type="evidence" value="ECO:0007669"/>
    <property type="project" value="UniProtKB-KW"/>
</dbReference>
<organism evidence="9 10">
    <name type="scientific">Pseudobythopirellula maris</name>
    <dbReference type="NCBI Taxonomy" id="2527991"/>
    <lineage>
        <taxon>Bacteria</taxon>
        <taxon>Pseudomonadati</taxon>
        <taxon>Planctomycetota</taxon>
        <taxon>Planctomycetia</taxon>
        <taxon>Pirellulales</taxon>
        <taxon>Lacipirellulaceae</taxon>
        <taxon>Pseudobythopirellula</taxon>
    </lineage>
</organism>
<dbReference type="InterPro" id="IPR015824">
    <property type="entry name" value="Phosphoglycerate_kinase_N"/>
</dbReference>